<protein>
    <submittedName>
        <fullName evidence="1">Uncharacterized protein</fullName>
    </submittedName>
</protein>
<evidence type="ECO:0000313" key="1">
    <source>
        <dbReference type="EMBL" id="KKK55079.1"/>
    </source>
</evidence>
<accession>A0A0F8YLM9</accession>
<organism evidence="1">
    <name type="scientific">marine sediment metagenome</name>
    <dbReference type="NCBI Taxonomy" id="412755"/>
    <lineage>
        <taxon>unclassified sequences</taxon>
        <taxon>metagenomes</taxon>
        <taxon>ecological metagenomes</taxon>
    </lineage>
</organism>
<reference evidence="1" key="1">
    <citation type="journal article" date="2015" name="Nature">
        <title>Complex archaea that bridge the gap between prokaryotes and eukaryotes.</title>
        <authorList>
            <person name="Spang A."/>
            <person name="Saw J.H."/>
            <person name="Jorgensen S.L."/>
            <person name="Zaremba-Niedzwiedzka K."/>
            <person name="Martijn J."/>
            <person name="Lind A.E."/>
            <person name="van Eijk R."/>
            <person name="Schleper C."/>
            <person name="Guy L."/>
            <person name="Ettema T.J."/>
        </authorList>
    </citation>
    <scope>NUCLEOTIDE SEQUENCE</scope>
</reference>
<dbReference type="EMBL" id="LAZR01065667">
    <property type="protein sequence ID" value="KKK55079.1"/>
    <property type="molecule type" value="Genomic_DNA"/>
</dbReference>
<comment type="caution">
    <text evidence="1">The sequence shown here is derived from an EMBL/GenBank/DDBJ whole genome shotgun (WGS) entry which is preliminary data.</text>
</comment>
<feature type="non-terminal residue" evidence="1">
    <location>
        <position position="29"/>
    </location>
</feature>
<gene>
    <name evidence="1" type="ORF">LCGC14_3078200</name>
</gene>
<name>A0A0F8YLM9_9ZZZZ</name>
<dbReference type="AlphaFoldDB" id="A0A0F8YLM9"/>
<proteinExistence type="predicted"/>
<sequence length="29" mass="3298">MSFKKRLIETLKTKGVTAYRLAKDLGISE</sequence>